<dbReference type="Proteomes" id="UP000184188">
    <property type="component" value="Unassembled WGS sequence"/>
</dbReference>
<feature type="compositionally biased region" description="Basic residues" evidence="1">
    <location>
        <begin position="70"/>
        <end position="79"/>
    </location>
</feature>
<evidence type="ECO:0000313" key="3">
    <source>
        <dbReference type="Proteomes" id="UP000184188"/>
    </source>
</evidence>
<sequence>MKCLLTRAPYSSWRLGVFKKLFDVPHPASYASAVSKPQDASKELSEGPKEAVLRPSELLPQSPVITHPRPGPHKKRKRPPTVGELEELRNNAWAVALASPVRMCNVTEQRIPKVMLDDYHLVQQPGSEKLWILPSIAFKDELRRARKQSNSGVKEGKQGESQGSLGTLDLSIRISQRLSVLKVTTEQLCEAAAGRRAKVTRIIPSRWKRWIFGPGRKPDSIVWREDMPDFVLQQKRKEVVKKMKRVCASHKPLDPQDGAWRVIATHTLSEAVLVDGLAKIEGLERMEDGAVLVMGSCYNTGQSEYPDLVPLPQRQSKVPLFDLRTLLSKAELDDLKGFRPLFENDVFFFKPGDRAGVELLLALWSLKTYVTE</sequence>
<dbReference type="RefSeq" id="XP_022583084.1">
    <property type="nucleotide sequence ID" value="XM_022722555.1"/>
</dbReference>
<dbReference type="GeneID" id="34609020"/>
<dbReference type="OrthoDB" id="3363286at2759"/>
<proteinExistence type="predicted"/>
<name>A0A1L9SNE2_9EURO</name>
<reference evidence="3" key="1">
    <citation type="journal article" date="2017" name="Genome Biol.">
        <title>Comparative genomics reveals high biological diversity and specific adaptations in the industrially and medically important fungal genus Aspergillus.</title>
        <authorList>
            <person name="de Vries R.P."/>
            <person name="Riley R."/>
            <person name="Wiebenga A."/>
            <person name="Aguilar-Osorio G."/>
            <person name="Amillis S."/>
            <person name="Uchima C.A."/>
            <person name="Anderluh G."/>
            <person name="Asadollahi M."/>
            <person name="Askin M."/>
            <person name="Barry K."/>
            <person name="Battaglia E."/>
            <person name="Bayram O."/>
            <person name="Benocci T."/>
            <person name="Braus-Stromeyer S.A."/>
            <person name="Caldana C."/>
            <person name="Canovas D."/>
            <person name="Cerqueira G.C."/>
            <person name="Chen F."/>
            <person name="Chen W."/>
            <person name="Choi C."/>
            <person name="Clum A."/>
            <person name="Dos Santos R.A."/>
            <person name="Damasio A.R."/>
            <person name="Diallinas G."/>
            <person name="Emri T."/>
            <person name="Fekete E."/>
            <person name="Flipphi M."/>
            <person name="Freyberg S."/>
            <person name="Gallo A."/>
            <person name="Gournas C."/>
            <person name="Habgood R."/>
            <person name="Hainaut M."/>
            <person name="Harispe M.L."/>
            <person name="Henrissat B."/>
            <person name="Hilden K.S."/>
            <person name="Hope R."/>
            <person name="Hossain A."/>
            <person name="Karabika E."/>
            <person name="Karaffa L."/>
            <person name="Karanyi Z."/>
            <person name="Krasevec N."/>
            <person name="Kuo A."/>
            <person name="Kusch H."/>
            <person name="LaButti K."/>
            <person name="Lagendijk E.L."/>
            <person name="Lapidus A."/>
            <person name="Levasseur A."/>
            <person name="Lindquist E."/>
            <person name="Lipzen A."/>
            <person name="Logrieco A.F."/>
            <person name="MacCabe A."/>
            <person name="Maekelae M.R."/>
            <person name="Malavazi I."/>
            <person name="Melin P."/>
            <person name="Meyer V."/>
            <person name="Mielnichuk N."/>
            <person name="Miskei M."/>
            <person name="Molnar A.P."/>
            <person name="Mule G."/>
            <person name="Ngan C.Y."/>
            <person name="Orejas M."/>
            <person name="Orosz E."/>
            <person name="Ouedraogo J.P."/>
            <person name="Overkamp K.M."/>
            <person name="Park H.-S."/>
            <person name="Perrone G."/>
            <person name="Piumi F."/>
            <person name="Punt P.J."/>
            <person name="Ram A.F."/>
            <person name="Ramon A."/>
            <person name="Rauscher S."/>
            <person name="Record E."/>
            <person name="Riano-Pachon D.M."/>
            <person name="Robert V."/>
            <person name="Roehrig J."/>
            <person name="Ruller R."/>
            <person name="Salamov A."/>
            <person name="Salih N.S."/>
            <person name="Samson R.A."/>
            <person name="Sandor E."/>
            <person name="Sanguinetti M."/>
            <person name="Schuetze T."/>
            <person name="Sepcic K."/>
            <person name="Shelest E."/>
            <person name="Sherlock G."/>
            <person name="Sophianopoulou V."/>
            <person name="Squina F.M."/>
            <person name="Sun H."/>
            <person name="Susca A."/>
            <person name="Todd R.B."/>
            <person name="Tsang A."/>
            <person name="Unkles S.E."/>
            <person name="van de Wiele N."/>
            <person name="van Rossen-Uffink D."/>
            <person name="Oliveira J.V."/>
            <person name="Vesth T.C."/>
            <person name="Visser J."/>
            <person name="Yu J.-H."/>
            <person name="Zhou M."/>
            <person name="Andersen M.R."/>
            <person name="Archer D.B."/>
            <person name="Baker S.E."/>
            <person name="Benoit I."/>
            <person name="Brakhage A.A."/>
            <person name="Braus G.H."/>
            <person name="Fischer R."/>
            <person name="Frisvad J.C."/>
            <person name="Goldman G.H."/>
            <person name="Houbraken J."/>
            <person name="Oakley B."/>
            <person name="Pocsi I."/>
            <person name="Scazzocchio C."/>
            <person name="Seiboth B."/>
            <person name="vanKuyk P.A."/>
            <person name="Wortman J."/>
            <person name="Dyer P.S."/>
            <person name="Grigoriev I.V."/>
        </authorList>
    </citation>
    <scope>NUCLEOTIDE SEQUENCE [LARGE SCALE GENOMIC DNA]</scope>
    <source>
        <strain evidence="3">CBS 506.65</strain>
    </source>
</reference>
<protein>
    <submittedName>
        <fullName evidence="2">Uncharacterized protein</fullName>
    </submittedName>
</protein>
<evidence type="ECO:0000313" key="2">
    <source>
        <dbReference type="EMBL" id="OJJ48574.1"/>
    </source>
</evidence>
<organism evidence="2 3">
    <name type="scientific">Penicilliopsis zonata CBS 506.65</name>
    <dbReference type="NCBI Taxonomy" id="1073090"/>
    <lineage>
        <taxon>Eukaryota</taxon>
        <taxon>Fungi</taxon>
        <taxon>Dikarya</taxon>
        <taxon>Ascomycota</taxon>
        <taxon>Pezizomycotina</taxon>
        <taxon>Eurotiomycetes</taxon>
        <taxon>Eurotiomycetidae</taxon>
        <taxon>Eurotiales</taxon>
        <taxon>Aspergillaceae</taxon>
        <taxon>Penicilliopsis</taxon>
    </lineage>
</organism>
<accession>A0A1L9SNE2</accession>
<dbReference type="EMBL" id="KV878339">
    <property type="protein sequence ID" value="OJJ48574.1"/>
    <property type="molecule type" value="Genomic_DNA"/>
</dbReference>
<gene>
    <name evidence="2" type="ORF">ASPZODRAFT_130645</name>
</gene>
<feature type="compositionally biased region" description="Basic and acidic residues" evidence="1">
    <location>
        <begin position="39"/>
        <end position="52"/>
    </location>
</feature>
<keyword evidence="3" id="KW-1185">Reference proteome</keyword>
<dbReference type="AlphaFoldDB" id="A0A1L9SNE2"/>
<dbReference type="VEuPathDB" id="FungiDB:ASPZODRAFT_130645"/>
<evidence type="ECO:0000256" key="1">
    <source>
        <dbReference type="SAM" id="MobiDB-lite"/>
    </source>
</evidence>
<dbReference type="STRING" id="1073090.A0A1L9SNE2"/>
<feature type="region of interest" description="Disordered" evidence="1">
    <location>
        <begin position="32"/>
        <end position="83"/>
    </location>
</feature>